<evidence type="ECO:0000256" key="1">
    <source>
        <dbReference type="SAM" id="SignalP"/>
    </source>
</evidence>
<feature type="signal peptide" evidence="1">
    <location>
        <begin position="1"/>
        <end position="27"/>
    </location>
</feature>
<proteinExistence type="predicted"/>
<evidence type="ECO:0000313" key="3">
    <source>
        <dbReference type="Proteomes" id="UP000062788"/>
    </source>
</evidence>
<dbReference type="RefSeq" id="WP_059520004.1">
    <property type="nucleotide sequence ID" value="NZ_LOWA01000055.1"/>
</dbReference>
<evidence type="ECO:0008006" key="4">
    <source>
        <dbReference type="Google" id="ProtNLM"/>
    </source>
</evidence>
<gene>
    <name evidence="2" type="ORF">WS67_01855</name>
</gene>
<dbReference type="Proteomes" id="UP000062788">
    <property type="component" value="Unassembled WGS sequence"/>
</dbReference>
<comment type="caution">
    <text evidence="2">The sequence shown here is derived from an EMBL/GenBank/DDBJ whole genome shotgun (WGS) entry which is preliminary data.</text>
</comment>
<keyword evidence="1" id="KW-0732">Signal</keyword>
<evidence type="ECO:0000313" key="2">
    <source>
        <dbReference type="EMBL" id="KVE24318.1"/>
    </source>
</evidence>
<organism evidence="2 3">
    <name type="scientific">Burkholderia singularis</name>
    <dbReference type="NCBI Taxonomy" id="1503053"/>
    <lineage>
        <taxon>Bacteria</taxon>
        <taxon>Pseudomonadati</taxon>
        <taxon>Pseudomonadota</taxon>
        <taxon>Betaproteobacteria</taxon>
        <taxon>Burkholderiales</taxon>
        <taxon>Burkholderiaceae</taxon>
        <taxon>Burkholderia</taxon>
        <taxon>pseudomallei group</taxon>
    </lineage>
</organism>
<dbReference type="EMBL" id="LOWA01000055">
    <property type="protein sequence ID" value="KVE24318.1"/>
    <property type="molecule type" value="Genomic_DNA"/>
</dbReference>
<accession>A0A103DX31</accession>
<dbReference type="AlphaFoldDB" id="A0A103DX31"/>
<sequence length="329" mass="30971">MKHRFRSTAIALSATAAFSAMPTPAVAQRTGFGTARVSAGEPGSASLGGAWAVSTDGVPDVAARAGVRGSTDMPGYVREPAVALQGGGPSAGVPGDAVSHAGGLLSNTSGDPSSVTVASSAAAAQATAGSSVDVLAAAANASPVANALGDVMNVLPAINPAGVLTSALNNVAEAFGRVGSGGGNPIIPIAHVVSGAIDTLAAGELRHSAAAALGAVARALTGAGGTGVLPDTQPGYAGLRTAADSATSLGSATLGSSTVNIARSAFSTGAAAIGSAIDSVGSSAETVLRALPGLGSTIPKPIAGSGVGAANLRGSDAAPAPTRAGVLSR</sequence>
<feature type="chain" id="PRO_5007114272" description="PE_PGRS family protein" evidence="1">
    <location>
        <begin position="28"/>
        <end position="329"/>
    </location>
</feature>
<protein>
    <recommendedName>
        <fullName evidence="4">PE_PGRS family protein</fullName>
    </recommendedName>
</protein>
<keyword evidence="3" id="KW-1185">Reference proteome</keyword>
<name>A0A103DX31_9BURK</name>
<reference evidence="2 3" key="1">
    <citation type="submission" date="2015-11" db="EMBL/GenBank/DDBJ databases">
        <title>Expanding the genomic diversity of Burkholderia species for the development of highly accurate diagnostics.</title>
        <authorList>
            <person name="Sahl J."/>
            <person name="Keim P."/>
            <person name="Wagner D."/>
        </authorList>
    </citation>
    <scope>NUCLEOTIDE SEQUENCE [LARGE SCALE GENOMIC DNA]</scope>
    <source>
        <strain evidence="2 3">TSV85</strain>
    </source>
</reference>